<keyword evidence="2" id="KW-1185">Reference proteome</keyword>
<reference evidence="1" key="1">
    <citation type="submission" date="2022-11" db="EMBL/GenBank/DDBJ databases">
        <authorList>
            <person name="Petersen C."/>
        </authorList>
    </citation>
    <scope>NUCLEOTIDE SEQUENCE</scope>
    <source>
        <strain evidence="1">IBT 16849</strain>
    </source>
</reference>
<accession>A0A9W9JQ85</accession>
<comment type="caution">
    <text evidence="1">The sequence shown here is derived from an EMBL/GenBank/DDBJ whole genome shotgun (WGS) entry which is preliminary data.</text>
</comment>
<dbReference type="EMBL" id="JAPQKP010000003">
    <property type="protein sequence ID" value="KAJ5199902.1"/>
    <property type="molecule type" value="Genomic_DNA"/>
</dbReference>
<reference evidence="1" key="2">
    <citation type="journal article" date="2023" name="IMA Fungus">
        <title>Comparative genomic study of the Penicillium genus elucidates a diverse pangenome and 15 lateral gene transfer events.</title>
        <authorList>
            <person name="Petersen C."/>
            <person name="Sorensen T."/>
            <person name="Nielsen M.R."/>
            <person name="Sondergaard T.E."/>
            <person name="Sorensen J.L."/>
            <person name="Fitzpatrick D.A."/>
            <person name="Frisvad J.C."/>
            <person name="Nielsen K.L."/>
        </authorList>
    </citation>
    <scope>NUCLEOTIDE SEQUENCE</scope>
    <source>
        <strain evidence="1">IBT 16849</strain>
    </source>
</reference>
<evidence type="ECO:0000313" key="1">
    <source>
        <dbReference type="EMBL" id="KAJ5199902.1"/>
    </source>
</evidence>
<organism evidence="1 2">
    <name type="scientific">Penicillium cf. griseofulvum</name>
    <dbReference type="NCBI Taxonomy" id="2972120"/>
    <lineage>
        <taxon>Eukaryota</taxon>
        <taxon>Fungi</taxon>
        <taxon>Dikarya</taxon>
        <taxon>Ascomycota</taxon>
        <taxon>Pezizomycotina</taxon>
        <taxon>Eurotiomycetes</taxon>
        <taxon>Eurotiomycetidae</taxon>
        <taxon>Eurotiales</taxon>
        <taxon>Aspergillaceae</taxon>
        <taxon>Penicillium</taxon>
    </lineage>
</organism>
<dbReference type="AlphaFoldDB" id="A0A9W9JQ85"/>
<protein>
    <submittedName>
        <fullName evidence="1">Uncharacterized protein</fullName>
    </submittedName>
</protein>
<sequence length="135" mass="15546">MPERHNDPLLYNSPINATALRQEIIDTIFSSRCAGSPLALAFIFIRPFLTDWDSHNIRWDLSVEAHPGQRHTFIQIDISTYPIGTTQERERNFAFPVYVLKSDAGGRNWEFYRHSTRTTNHSRGLIEELAGLSLM</sequence>
<evidence type="ECO:0000313" key="2">
    <source>
        <dbReference type="Proteomes" id="UP001150879"/>
    </source>
</evidence>
<dbReference type="Proteomes" id="UP001150879">
    <property type="component" value="Unassembled WGS sequence"/>
</dbReference>
<proteinExistence type="predicted"/>
<gene>
    <name evidence="1" type="ORF">N7472_005106</name>
</gene>
<name>A0A9W9JQ85_9EURO</name>